<name>A0A3A9K239_9BACI</name>
<dbReference type="Proteomes" id="UP000281498">
    <property type="component" value="Unassembled WGS sequence"/>
</dbReference>
<dbReference type="RefSeq" id="WP_110938957.1">
    <property type="nucleotide sequence ID" value="NZ_KZ614148.1"/>
</dbReference>
<feature type="signal peptide" evidence="1">
    <location>
        <begin position="1"/>
        <end position="21"/>
    </location>
</feature>
<dbReference type="AlphaFoldDB" id="A0A3A9K239"/>
<reference evidence="2 3" key="1">
    <citation type="submission" date="2017-10" db="EMBL/GenBank/DDBJ databases">
        <title>Bacillus sp. nov., a halophilic bacterium isolated from a Keqin Lake.</title>
        <authorList>
            <person name="Wang H."/>
        </authorList>
    </citation>
    <scope>NUCLEOTIDE SEQUENCE [LARGE SCALE GENOMIC DNA]</scope>
    <source>
        <strain evidence="2 3">KCTC 13187</strain>
    </source>
</reference>
<comment type="caution">
    <text evidence="2">The sequence shown here is derived from an EMBL/GenBank/DDBJ whole genome shotgun (WGS) entry which is preliminary data.</text>
</comment>
<evidence type="ECO:0000256" key="1">
    <source>
        <dbReference type="SAM" id="SignalP"/>
    </source>
</evidence>
<dbReference type="Pfam" id="PF20316">
    <property type="entry name" value="DUF6612"/>
    <property type="match status" value="1"/>
</dbReference>
<keyword evidence="3" id="KW-1185">Reference proteome</keyword>
<dbReference type="OrthoDB" id="1957331at2"/>
<evidence type="ECO:0008006" key="4">
    <source>
        <dbReference type="Google" id="ProtNLM"/>
    </source>
</evidence>
<keyword evidence="1" id="KW-0732">Signal</keyword>
<evidence type="ECO:0000313" key="2">
    <source>
        <dbReference type="EMBL" id="RKL64990.1"/>
    </source>
</evidence>
<dbReference type="InterPro" id="IPR046720">
    <property type="entry name" value="DUF6612"/>
</dbReference>
<protein>
    <recommendedName>
        <fullName evidence="4">Lipoprotein</fullName>
    </recommendedName>
</protein>
<evidence type="ECO:0000313" key="3">
    <source>
        <dbReference type="Proteomes" id="UP000281498"/>
    </source>
</evidence>
<gene>
    <name evidence="2" type="ORF">CR203_23230</name>
</gene>
<proteinExistence type="predicted"/>
<organism evidence="2 3">
    <name type="scientific">Salipaludibacillus neizhouensis</name>
    <dbReference type="NCBI Taxonomy" id="885475"/>
    <lineage>
        <taxon>Bacteria</taxon>
        <taxon>Bacillati</taxon>
        <taxon>Bacillota</taxon>
        <taxon>Bacilli</taxon>
        <taxon>Bacillales</taxon>
        <taxon>Bacillaceae</taxon>
    </lineage>
</organism>
<accession>A0A3A9K239</accession>
<feature type="chain" id="PRO_5017407306" description="Lipoprotein" evidence="1">
    <location>
        <begin position="22"/>
        <end position="189"/>
    </location>
</feature>
<sequence length="189" mass="21277">MKKSSTFIVSGVMLLALSACGEETTSEGGMSVEEVLNESIGAMESIENYSLEMDMNQMMDMGEEGEVNIDSSSEMSLSMEPMTFVQTTSMDMGDMGLEENMDMKYLSYFSEEEGFFVEDPMTESWTKLPEEFMEDMLAMSDLQMSPEEQLKPFEEYISHLSLEETDSTYIIDLKGEDVDLSKLIDQLGS</sequence>
<dbReference type="EMBL" id="PDOE01000026">
    <property type="protein sequence ID" value="RKL64990.1"/>
    <property type="molecule type" value="Genomic_DNA"/>
</dbReference>
<dbReference type="PROSITE" id="PS51257">
    <property type="entry name" value="PROKAR_LIPOPROTEIN"/>
    <property type="match status" value="1"/>
</dbReference>